<dbReference type="SUPFAM" id="SSF56601">
    <property type="entry name" value="beta-lactamase/transpeptidase-like"/>
    <property type="match status" value="1"/>
</dbReference>
<dbReference type="InterPro" id="IPR012338">
    <property type="entry name" value="Beta-lactam/transpept-like"/>
</dbReference>
<name>B2AFG5_PODAN</name>
<evidence type="ECO:0000313" key="2">
    <source>
        <dbReference type="EMBL" id="CDP29254.1"/>
    </source>
</evidence>
<reference evidence="2" key="4">
    <citation type="submission" date="2015-04" db="EMBL/GenBank/DDBJ databases">
        <title>Maintaining two mating types: Structure of the mating type locus and its role in heterokaryosis in Podospora anserina.</title>
        <authorList>
            <person name="Grognet P."/>
            <person name="Bidard F."/>
            <person name="Kuchly C."/>
            <person name="Chan Ho Tong L."/>
            <person name="Coppin E."/>
            <person name="Ait Benkhali J."/>
            <person name="Couloux A."/>
            <person name="Wincker P."/>
            <person name="Debuchy R."/>
            <person name="Silar P."/>
        </authorList>
    </citation>
    <scope>NUCLEOTIDE SEQUENCE</scope>
</reference>
<dbReference type="HOGENOM" id="CLU_107683_0_0_1"/>
<reference evidence="3" key="3">
    <citation type="journal article" date="2014" name="Genetics">
        <title>Maintaining two mating types: Structure of the mating type locus and its role in heterokaryosis in Podospora anserina.</title>
        <authorList>
            <person name="Grognet P."/>
            <person name="Bidard F."/>
            <person name="Kuchly C."/>
            <person name="Tong L.C.H."/>
            <person name="Coppin E."/>
            <person name="Benkhali J.A."/>
            <person name="Couloux A."/>
            <person name="Wincker P."/>
            <person name="Debuchy R."/>
            <person name="Silar P."/>
        </authorList>
    </citation>
    <scope>GENOME REANNOTATION</scope>
    <source>
        <strain evidence="3">S / ATCC MYA-4624 / DSM 980 / FGSC 10383</strain>
    </source>
</reference>
<dbReference type="RefSeq" id="XP_001904404.1">
    <property type="nucleotide sequence ID" value="XM_001904369.1"/>
</dbReference>
<dbReference type="GeneID" id="6188529"/>
<dbReference type="AlphaFoldDB" id="B2AFG5"/>
<keyword evidence="3" id="KW-1185">Reference proteome</keyword>
<dbReference type="Proteomes" id="UP000001197">
    <property type="component" value="Chromosome 5"/>
</dbReference>
<sequence length="179" mass="19761">MRPCVKDLMKLCKAFIKAFDQPISTGETSTEGLPRKQIANLMSAKIFMDQPSRNEASYGFGWARVQPPGRMGQIGINPHLMPEGMPVVGKGVPSRLVIFHQGSMPGTLALNMLVPDTESAIVITPNALAFNDVPDWVGQLLLEEFLEVPTHKRNDYIAAAKISAATNLRWYPDLVEELE</sequence>
<dbReference type="EMBL" id="FO904940">
    <property type="protein sequence ID" value="CDP29254.1"/>
    <property type="molecule type" value="Genomic_DNA"/>
</dbReference>
<dbReference type="KEGG" id="pan:PODANSg1424"/>
<dbReference type="OrthoDB" id="5428489at2759"/>
<proteinExistence type="predicted"/>
<reference evidence="1" key="2">
    <citation type="submission" date="2008-07" db="EMBL/GenBank/DDBJ databases">
        <authorList>
            <person name="Genoscope - CEA"/>
        </authorList>
    </citation>
    <scope>NUCLEOTIDE SEQUENCE</scope>
    <source>
        <strain evidence="1">S mat+</strain>
    </source>
</reference>
<evidence type="ECO:0000313" key="3">
    <source>
        <dbReference type="Proteomes" id="UP000001197"/>
    </source>
</evidence>
<dbReference type="eggNOG" id="ENOG502QQBX">
    <property type="taxonomic scope" value="Eukaryota"/>
</dbReference>
<accession>B2AFG5</accession>
<evidence type="ECO:0000313" key="1">
    <source>
        <dbReference type="EMBL" id="CAP62184.1"/>
    </source>
</evidence>
<dbReference type="EMBL" id="CU633459">
    <property type="protein sequence ID" value="CAP62184.1"/>
    <property type="molecule type" value="Genomic_DNA"/>
</dbReference>
<dbReference type="VEuPathDB" id="FungiDB:PODANS_5_12790"/>
<gene>
    <name evidence="1" type="ORF">PODANS_5_12790</name>
</gene>
<organism evidence="1">
    <name type="scientific">Podospora anserina (strain S / ATCC MYA-4624 / DSM 980 / FGSC 10383)</name>
    <name type="common">Pleurage anserina</name>
    <dbReference type="NCBI Taxonomy" id="515849"/>
    <lineage>
        <taxon>Eukaryota</taxon>
        <taxon>Fungi</taxon>
        <taxon>Dikarya</taxon>
        <taxon>Ascomycota</taxon>
        <taxon>Pezizomycotina</taxon>
        <taxon>Sordariomycetes</taxon>
        <taxon>Sordariomycetidae</taxon>
        <taxon>Sordariales</taxon>
        <taxon>Podosporaceae</taxon>
        <taxon>Podospora</taxon>
        <taxon>Podospora anserina</taxon>
    </lineage>
</organism>
<reference evidence="1 3" key="1">
    <citation type="journal article" date="2008" name="Genome Biol.">
        <title>The genome sequence of the model ascomycete fungus Podospora anserina.</title>
        <authorList>
            <person name="Espagne E."/>
            <person name="Lespinet O."/>
            <person name="Malagnac F."/>
            <person name="Da Silva C."/>
            <person name="Jaillon O."/>
            <person name="Porcel B.M."/>
            <person name="Couloux A."/>
            <person name="Aury J.-M."/>
            <person name="Segurens B."/>
            <person name="Poulain J."/>
            <person name="Anthouard V."/>
            <person name="Grossetete S."/>
            <person name="Khalili H."/>
            <person name="Coppin E."/>
            <person name="Dequard-Chablat M."/>
            <person name="Picard M."/>
            <person name="Contamine V."/>
            <person name="Arnaise S."/>
            <person name="Bourdais A."/>
            <person name="Berteaux-Lecellier V."/>
            <person name="Gautheret D."/>
            <person name="de Vries R.P."/>
            <person name="Battaglia E."/>
            <person name="Coutinho P.M."/>
            <person name="Danchin E.G.J."/>
            <person name="Henrissat B."/>
            <person name="El Khoury R."/>
            <person name="Sainsard-Chanet A."/>
            <person name="Boivin A."/>
            <person name="Pinan-Lucarre B."/>
            <person name="Sellem C.H."/>
            <person name="Debuchy R."/>
            <person name="Wincker P."/>
            <person name="Weissenbach J."/>
            <person name="Silar P."/>
        </authorList>
    </citation>
    <scope>NUCLEOTIDE SEQUENCE [LARGE SCALE GENOMIC DNA]</scope>
    <source>
        <strain evidence="3">S / ATCC MYA-4624 / DSM 980 / FGSC 10383</strain>
        <strain evidence="1">S mat+</strain>
    </source>
</reference>
<protein>
    <submittedName>
        <fullName evidence="1">Podospora anserina S mat+ genomic DNA chromosome 5, supercontig 3</fullName>
    </submittedName>
</protein>